<dbReference type="AlphaFoldDB" id="E2B396"/>
<dbReference type="PANTHER" id="PTHR11690:SF288">
    <property type="entry name" value="AMILORIDE-SENSITIVE NA+ CHANNEL-RELATED"/>
    <property type="match status" value="1"/>
</dbReference>
<evidence type="ECO:0000256" key="5">
    <source>
        <dbReference type="ARBA" id="ARBA00022692"/>
    </source>
</evidence>
<evidence type="ECO:0000256" key="2">
    <source>
        <dbReference type="ARBA" id="ARBA00007193"/>
    </source>
</evidence>
<evidence type="ECO:0000313" key="15">
    <source>
        <dbReference type="Proteomes" id="UP000008237"/>
    </source>
</evidence>
<organism evidence="15">
    <name type="scientific">Harpegnathos saltator</name>
    <name type="common">Jerdon's jumping ant</name>
    <dbReference type="NCBI Taxonomy" id="610380"/>
    <lineage>
        <taxon>Eukaryota</taxon>
        <taxon>Metazoa</taxon>
        <taxon>Ecdysozoa</taxon>
        <taxon>Arthropoda</taxon>
        <taxon>Hexapoda</taxon>
        <taxon>Insecta</taxon>
        <taxon>Pterygota</taxon>
        <taxon>Neoptera</taxon>
        <taxon>Endopterygota</taxon>
        <taxon>Hymenoptera</taxon>
        <taxon>Apocrita</taxon>
        <taxon>Aculeata</taxon>
        <taxon>Formicoidea</taxon>
        <taxon>Formicidae</taxon>
        <taxon>Ponerinae</taxon>
        <taxon>Ponerini</taxon>
        <taxon>Harpegnathos</taxon>
    </lineage>
</organism>
<evidence type="ECO:0000256" key="8">
    <source>
        <dbReference type="ARBA" id="ARBA00023065"/>
    </source>
</evidence>
<evidence type="ECO:0000256" key="4">
    <source>
        <dbReference type="ARBA" id="ARBA00022461"/>
    </source>
</evidence>
<dbReference type="EMBL" id="GL445323">
    <property type="protein sequence ID" value="EFN89774.1"/>
    <property type="molecule type" value="Genomic_DNA"/>
</dbReference>
<name>E2B396_HARSA</name>
<keyword evidence="4 12" id="KW-0894">Sodium channel</keyword>
<keyword evidence="10 12" id="KW-0739">Sodium transport</keyword>
<keyword evidence="9 13" id="KW-0472">Membrane</keyword>
<evidence type="ECO:0000313" key="14">
    <source>
        <dbReference type="EMBL" id="EFN89774.1"/>
    </source>
</evidence>
<dbReference type="OMA" id="NTIYRCE"/>
<keyword evidence="8 12" id="KW-0406">Ion transport</keyword>
<dbReference type="Gene3D" id="2.60.470.10">
    <property type="entry name" value="Acid-sensing ion channels like domains"/>
    <property type="match status" value="1"/>
</dbReference>
<comment type="subcellular location">
    <subcellularLocation>
        <location evidence="1">Membrane</location>
        <topology evidence="1">Multi-pass membrane protein</topology>
    </subcellularLocation>
</comment>
<comment type="similarity">
    <text evidence="2 12">Belongs to the amiloride-sensitive sodium channel (TC 1.A.6) family.</text>
</comment>
<evidence type="ECO:0000256" key="11">
    <source>
        <dbReference type="ARBA" id="ARBA00023303"/>
    </source>
</evidence>
<proteinExistence type="inferred from homology"/>
<evidence type="ECO:0000256" key="7">
    <source>
        <dbReference type="ARBA" id="ARBA00023053"/>
    </source>
</evidence>
<dbReference type="Pfam" id="PF00858">
    <property type="entry name" value="ASC"/>
    <property type="match status" value="1"/>
</dbReference>
<keyword evidence="3 12" id="KW-0813">Transport</keyword>
<dbReference type="InterPro" id="IPR001873">
    <property type="entry name" value="ENaC"/>
</dbReference>
<sequence>MRKTKAQIRSKAAAAEPPKLWSILKKQAAEFCRETGLHGYKYISQTQRSKTERIVWALMVFTSLCCAVVLMKMTWNYYATHPTLTVIESTHHGIWNYPFPAITVCNINRMSYNLTKEFVDNLEIPANVSKQFLLQEMRLLNELVVPGVFGYDVRRNLTYLQDIIDHNDLSILDVMKMITGNCSSLLVTCKWKGVLSPCDKYFRQSISRDGLCCSFNYYTSPGTITDKYKFALKFVSLYRSRFTI</sequence>
<evidence type="ECO:0000256" key="3">
    <source>
        <dbReference type="ARBA" id="ARBA00022448"/>
    </source>
</evidence>
<evidence type="ECO:0000256" key="1">
    <source>
        <dbReference type="ARBA" id="ARBA00004141"/>
    </source>
</evidence>
<accession>E2B396</accession>
<protein>
    <submittedName>
        <fullName evidence="14">Sodium channel protein Nach</fullName>
    </submittedName>
</protein>
<dbReference type="OrthoDB" id="6502088at2759"/>
<keyword evidence="11 12" id="KW-0407">Ion channel</keyword>
<dbReference type="PANTHER" id="PTHR11690">
    <property type="entry name" value="AMILORIDE-SENSITIVE SODIUM CHANNEL-RELATED"/>
    <property type="match status" value="1"/>
</dbReference>
<evidence type="ECO:0000256" key="13">
    <source>
        <dbReference type="SAM" id="Phobius"/>
    </source>
</evidence>
<reference evidence="14 15" key="1">
    <citation type="journal article" date="2010" name="Science">
        <title>Genomic comparison of the ants Camponotus floridanus and Harpegnathos saltator.</title>
        <authorList>
            <person name="Bonasio R."/>
            <person name="Zhang G."/>
            <person name="Ye C."/>
            <person name="Mutti N.S."/>
            <person name="Fang X."/>
            <person name="Qin N."/>
            <person name="Donahue G."/>
            <person name="Yang P."/>
            <person name="Li Q."/>
            <person name="Li C."/>
            <person name="Zhang P."/>
            <person name="Huang Z."/>
            <person name="Berger S.L."/>
            <person name="Reinberg D."/>
            <person name="Wang J."/>
            <person name="Liebig J."/>
        </authorList>
    </citation>
    <scope>NUCLEOTIDE SEQUENCE [LARGE SCALE GENOMIC DNA]</scope>
    <source>
        <strain evidence="14 15">R22 G/1</strain>
    </source>
</reference>
<evidence type="ECO:0000256" key="9">
    <source>
        <dbReference type="ARBA" id="ARBA00023136"/>
    </source>
</evidence>
<evidence type="ECO:0000256" key="10">
    <source>
        <dbReference type="ARBA" id="ARBA00023201"/>
    </source>
</evidence>
<dbReference type="InParanoid" id="E2B396"/>
<feature type="transmembrane region" description="Helical" evidence="13">
    <location>
        <begin position="54"/>
        <end position="75"/>
    </location>
</feature>
<keyword evidence="5 12" id="KW-0812">Transmembrane</keyword>
<evidence type="ECO:0000256" key="6">
    <source>
        <dbReference type="ARBA" id="ARBA00022989"/>
    </source>
</evidence>
<gene>
    <name evidence="14" type="ORF">EAI_13960</name>
</gene>
<keyword evidence="15" id="KW-1185">Reference proteome</keyword>
<evidence type="ECO:0000256" key="12">
    <source>
        <dbReference type="RuleBase" id="RU000679"/>
    </source>
</evidence>
<keyword evidence="6 13" id="KW-1133">Transmembrane helix</keyword>
<dbReference type="Proteomes" id="UP000008237">
    <property type="component" value="Unassembled WGS sequence"/>
</dbReference>
<keyword evidence="7" id="KW-0915">Sodium</keyword>
<dbReference type="GO" id="GO:0015280">
    <property type="term" value="F:ligand-gated sodium channel activity"/>
    <property type="evidence" value="ECO:0007669"/>
    <property type="project" value="TreeGrafter"/>
</dbReference>
<dbReference type="GO" id="GO:0005886">
    <property type="term" value="C:plasma membrane"/>
    <property type="evidence" value="ECO:0007669"/>
    <property type="project" value="TreeGrafter"/>
</dbReference>